<keyword evidence="8" id="KW-0964">Secreted</keyword>
<evidence type="ECO:0000256" key="14">
    <source>
        <dbReference type="ARBA" id="ARBA00023326"/>
    </source>
</evidence>
<dbReference type="GO" id="GO:0005576">
    <property type="term" value="C:extracellular region"/>
    <property type="evidence" value="ECO:0007669"/>
    <property type="project" value="UniProtKB-SubCell"/>
</dbReference>
<dbReference type="PANTHER" id="PTHR43730:SF5">
    <property type="entry name" value="BETA-MANNOSIDASE A"/>
    <property type="match status" value="1"/>
</dbReference>
<dbReference type="KEGG" id="tre:TRIREDRAFT_69245"/>
<evidence type="ECO:0000256" key="6">
    <source>
        <dbReference type="ARBA" id="ARBA00012754"/>
    </source>
</evidence>
<dbReference type="Pfam" id="PF17753">
    <property type="entry name" value="Ig_mannosidase"/>
    <property type="match status" value="1"/>
</dbReference>
<dbReference type="UniPathway" id="UPA00280"/>
<dbReference type="Proteomes" id="UP000008984">
    <property type="component" value="Unassembled WGS sequence"/>
</dbReference>
<dbReference type="VEuPathDB" id="FungiDB:TRIREDRAFT_69245"/>
<accession>G0RV96</accession>
<dbReference type="InterPro" id="IPR008979">
    <property type="entry name" value="Galactose-bd-like_sf"/>
</dbReference>
<feature type="domain" description="Glycoside hydrolase family 2 immunoglobulin-like beta-sandwich" evidence="16">
    <location>
        <begin position="248"/>
        <end position="344"/>
    </location>
</feature>
<comment type="subunit">
    <text evidence="5">Homodimer.</text>
</comment>
<dbReference type="GeneID" id="18487810"/>
<dbReference type="SUPFAM" id="SSF51445">
    <property type="entry name" value="(Trans)glycosidases"/>
    <property type="match status" value="1"/>
</dbReference>
<dbReference type="FunFam" id="3.20.20.80:FF:000084">
    <property type="entry name" value="Beta-mannosidase A"/>
    <property type="match status" value="1"/>
</dbReference>
<dbReference type="OrthoDB" id="2866996at2759"/>
<dbReference type="Gene3D" id="3.20.20.80">
    <property type="entry name" value="Glycosidases"/>
    <property type="match status" value="1"/>
</dbReference>
<dbReference type="InterPro" id="IPR036156">
    <property type="entry name" value="Beta-gal/glucu_dom_sf"/>
</dbReference>
<evidence type="ECO:0000313" key="20">
    <source>
        <dbReference type="EMBL" id="EGR45007.1"/>
    </source>
</evidence>
<dbReference type="InterPro" id="IPR050887">
    <property type="entry name" value="Beta-mannosidase_GH2"/>
</dbReference>
<evidence type="ECO:0000256" key="10">
    <source>
        <dbReference type="ARBA" id="ARBA00022801"/>
    </source>
</evidence>
<dbReference type="GO" id="GO:0000272">
    <property type="term" value="P:polysaccharide catabolic process"/>
    <property type="evidence" value="ECO:0007669"/>
    <property type="project" value="UniProtKB-KW"/>
</dbReference>
<organism evidence="21">
    <name type="scientific">Hypocrea jecorina (strain QM6a)</name>
    <name type="common">Trichoderma reesei</name>
    <dbReference type="NCBI Taxonomy" id="431241"/>
    <lineage>
        <taxon>Eukaryota</taxon>
        <taxon>Fungi</taxon>
        <taxon>Dikarya</taxon>
        <taxon>Ascomycota</taxon>
        <taxon>Pezizomycotina</taxon>
        <taxon>Sordariomycetes</taxon>
        <taxon>Hypocreomycetidae</taxon>
        <taxon>Hypocreales</taxon>
        <taxon>Hypocreaceae</taxon>
        <taxon>Trichoderma</taxon>
    </lineage>
</organism>
<keyword evidence="9" id="KW-0732">Signal</keyword>
<dbReference type="EC" id="3.2.1.25" evidence="6"/>
<proteinExistence type="inferred from homology"/>
<comment type="subcellular location">
    <subcellularLocation>
        <location evidence="2">Secreted</location>
    </subcellularLocation>
</comment>
<evidence type="ECO:0000256" key="9">
    <source>
        <dbReference type="ARBA" id="ARBA00022729"/>
    </source>
</evidence>
<evidence type="ECO:0000259" key="16">
    <source>
        <dbReference type="Pfam" id="PF00703"/>
    </source>
</evidence>
<dbReference type="PANTHER" id="PTHR43730">
    <property type="entry name" value="BETA-MANNOSIDASE"/>
    <property type="match status" value="1"/>
</dbReference>
<evidence type="ECO:0000256" key="13">
    <source>
        <dbReference type="ARBA" id="ARBA00023295"/>
    </source>
</evidence>
<keyword evidence="10 20" id="KW-0378">Hydrolase</keyword>
<dbReference type="AlphaFoldDB" id="G0RV96"/>
<dbReference type="Pfam" id="PF17786">
    <property type="entry name" value="Mannosidase_ig"/>
    <property type="match status" value="1"/>
</dbReference>
<dbReference type="GO" id="GO:0006516">
    <property type="term" value="P:glycoprotein catabolic process"/>
    <property type="evidence" value="ECO:0007669"/>
    <property type="project" value="TreeGrafter"/>
</dbReference>
<sequence>MGLILPGKKTRVGVALFVQLAAAAHNVIDLSQQQWTLTSPDYENITVAGKVPSHAHVDLYEANIISDPYVMLNDFDLRWIGNSNWTYTSEIKGLYDHEDLASYLVFNGLDTYAAVEFCGQHIGNADNQFRQWVFDISEVLASCTSPQPQLAVKFGATPNISAAIAAEPGQETWPDGINEVYEIPNRWFVRKEQSDFGWDWGPAFVPVGIWQPAYLVQLDGPGSVYVKNSAFDLYRKGQLNNLPPDQAADWIFNASIDVVGTIPDEAQIRYTIVDSDSLEEVSSGSLSDVENAGDVITGLATLDPSQYELWWPSGLGAQKLYNVTVEVISNNKSIASVNKRMGFRTIVLNMEPISELELSQGIINGSNFHFEVNGHVFYAKGSNFVPPDPFWPRVTFEHIREILTDVVDANQNMLRVWSSGAYSPDFMYDLADEMGILLWCEFQFSVSLYPVDPAFLENVRQEAVYQVRRANHHPSLALWAGGNEMEKDELPAVKSRAPSQYERYLSEYLLLFLDTLLPTVYGNSHSISYMPCSTNNGYLELNFSLPIPFVDRLYNTTPGYLYGDSDFYDYDPSHAFDINKYVVGRFANEFGFPSMPSLETWREAIPEDQLFFNSTMTVLRNHHYPPGSLTTNNTADPLRGMGEMTRGVQQWYPTPAKTDTVANFAAWCHSTQVFQADFYHTKIQYYRAGSGMPQRQLGSLYWQLNDIWQAPTWSTREYDGRWKVTFYATKDIFQPVIVAPVFNVTTGVLEIFAVSDLWSDVSGEASWEWIGYDGKPVGDPEASVQSQKFTVGPVNSTVLSRINITQLTTSGGLPASNAILMANITATGTSPNTQGTKTYSHSNYFTATPLSKAELIDPGLTIRHDGDAFTVTAEKGVSAFTWLALDPSDAGAIVTFDDNGFWLRQGQSRTLGYRVHGESSGWESRVTVSSIWNNTLPS</sequence>
<keyword evidence="11" id="KW-0325">Glycoprotein</keyword>
<keyword evidence="12" id="KW-0119">Carbohydrate metabolism</keyword>
<evidence type="ECO:0000259" key="18">
    <source>
        <dbReference type="Pfam" id="PF17786"/>
    </source>
</evidence>
<reference evidence="20 21" key="1">
    <citation type="journal article" date="2008" name="Nat. Biotechnol.">
        <title>Genome sequencing and analysis of the biomass-degrading fungus Trichoderma reesei (syn. Hypocrea jecorina).</title>
        <authorList>
            <person name="Martinez D."/>
            <person name="Berka R.M."/>
            <person name="Henrissat B."/>
            <person name="Saloheimo M."/>
            <person name="Arvas M."/>
            <person name="Baker S.E."/>
            <person name="Chapman J."/>
            <person name="Chertkov O."/>
            <person name="Coutinho P.M."/>
            <person name="Cullen D."/>
            <person name="Danchin E.G."/>
            <person name="Grigoriev I.V."/>
            <person name="Harris P."/>
            <person name="Jackson M."/>
            <person name="Kubicek C.P."/>
            <person name="Han C.S."/>
            <person name="Ho I."/>
            <person name="Larrondo L.F."/>
            <person name="de Leon A.L."/>
            <person name="Magnuson J.K."/>
            <person name="Merino S."/>
            <person name="Misra M."/>
            <person name="Nelson B."/>
            <person name="Putnam N."/>
            <person name="Robbertse B."/>
            <person name="Salamov A.A."/>
            <person name="Schmoll M."/>
            <person name="Terry A."/>
            <person name="Thayer N."/>
            <person name="Westerholm-Parvinen A."/>
            <person name="Schoch C.L."/>
            <person name="Yao J."/>
            <person name="Barabote R."/>
            <person name="Nelson M.A."/>
            <person name="Detter C."/>
            <person name="Bruce D."/>
            <person name="Kuske C.R."/>
            <person name="Xie G."/>
            <person name="Richardson P."/>
            <person name="Rokhsar D.S."/>
            <person name="Lucas S.M."/>
            <person name="Rubin E.M."/>
            <person name="Dunn-Coleman N."/>
            <person name="Ward M."/>
            <person name="Brettin T.S."/>
        </authorList>
    </citation>
    <scope>NUCLEOTIDE SEQUENCE [LARGE SCALE GENOMIC DNA]</scope>
    <source>
        <strain evidence="20 21">QM6a</strain>
    </source>
</reference>
<evidence type="ECO:0000259" key="19">
    <source>
        <dbReference type="Pfam" id="PF22666"/>
    </source>
</evidence>
<evidence type="ECO:0000256" key="5">
    <source>
        <dbReference type="ARBA" id="ARBA00011738"/>
    </source>
</evidence>
<protein>
    <recommendedName>
        <fullName evidence="7">Beta-mannosidase A</fullName>
        <ecNumber evidence="6">3.2.1.25</ecNumber>
    </recommendedName>
    <alternativeName>
        <fullName evidence="15">Mannanase A</fullName>
    </alternativeName>
</protein>
<dbReference type="InterPro" id="IPR041625">
    <property type="entry name" value="Beta-mannosidase_Ig"/>
</dbReference>
<evidence type="ECO:0000256" key="3">
    <source>
        <dbReference type="ARBA" id="ARBA00004740"/>
    </source>
</evidence>
<evidence type="ECO:0000256" key="4">
    <source>
        <dbReference type="ARBA" id="ARBA00007483"/>
    </source>
</evidence>
<evidence type="ECO:0000256" key="7">
    <source>
        <dbReference type="ARBA" id="ARBA00021795"/>
    </source>
</evidence>
<comment type="pathway">
    <text evidence="3">Glycan metabolism; N-glycan degradation.</text>
</comment>
<keyword evidence="21" id="KW-1185">Reference proteome</keyword>
<evidence type="ECO:0000256" key="2">
    <source>
        <dbReference type="ARBA" id="ARBA00004613"/>
    </source>
</evidence>
<gene>
    <name evidence="20" type="ORF">TRIREDRAFT_69245</name>
</gene>
<evidence type="ECO:0000256" key="15">
    <source>
        <dbReference type="ARBA" id="ARBA00031061"/>
    </source>
</evidence>
<dbReference type="InterPro" id="IPR054593">
    <property type="entry name" value="Beta-mannosidase-like_N2"/>
</dbReference>
<dbReference type="Gene3D" id="2.60.40.10">
    <property type="entry name" value="Immunoglobulins"/>
    <property type="match status" value="3"/>
</dbReference>
<dbReference type="Gene3D" id="2.60.120.260">
    <property type="entry name" value="Galactose-binding domain-like"/>
    <property type="match status" value="1"/>
</dbReference>
<evidence type="ECO:0000313" key="21">
    <source>
        <dbReference type="Proteomes" id="UP000008984"/>
    </source>
</evidence>
<dbReference type="InterPro" id="IPR017853">
    <property type="entry name" value="GH"/>
</dbReference>
<dbReference type="InterPro" id="IPR006102">
    <property type="entry name" value="Ig-like_GH2"/>
</dbReference>
<evidence type="ECO:0000256" key="12">
    <source>
        <dbReference type="ARBA" id="ARBA00023277"/>
    </source>
</evidence>
<dbReference type="EMBL" id="GL985083">
    <property type="protein sequence ID" value="EGR45007.1"/>
    <property type="molecule type" value="Genomic_DNA"/>
</dbReference>
<dbReference type="GO" id="GO:0004567">
    <property type="term" value="F:beta-mannosidase activity"/>
    <property type="evidence" value="ECO:0007669"/>
    <property type="project" value="UniProtKB-EC"/>
</dbReference>
<dbReference type="Pfam" id="PF22666">
    <property type="entry name" value="Glyco_hydro_2_N2"/>
    <property type="match status" value="1"/>
</dbReference>
<dbReference type="STRING" id="431241.G0RV96"/>
<dbReference type="RefSeq" id="XP_006969165.1">
    <property type="nucleotide sequence ID" value="XM_006969103.1"/>
</dbReference>
<feature type="domain" description="Mannosidase Ig/CBM-like" evidence="18">
    <location>
        <begin position="748"/>
        <end position="810"/>
    </location>
</feature>
<dbReference type="InterPro" id="IPR013783">
    <property type="entry name" value="Ig-like_fold"/>
</dbReference>
<evidence type="ECO:0000256" key="1">
    <source>
        <dbReference type="ARBA" id="ARBA00000829"/>
    </source>
</evidence>
<evidence type="ECO:0000259" key="17">
    <source>
        <dbReference type="Pfam" id="PF17753"/>
    </source>
</evidence>
<name>G0RV96_HYPJQ</name>
<keyword evidence="14" id="KW-0624">Polysaccharide degradation</keyword>
<feature type="domain" description="Beta-mannosidase-like galactose-binding" evidence="19">
    <location>
        <begin position="35"/>
        <end position="211"/>
    </location>
</feature>
<comment type="catalytic activity">
    <reaction evidence="1">
        <text>Hydrolysis of terminal, non-reducing beta-D-mannose residues in beta-D-mannosides.</text>
        <dbReference type="EC" id="3.2.1.25"/>
    </reaction>
</comment>
<dbReference type="eggNOG" id="KOG2230">
    <property type="taxonomic scope" value="Eukaryota"/>
</dbReference>
<evidence type="ECO:0000256" key="8">
    <source>
        <dbReference type="ARBA" id="ARBA00022525"/>
    </source>
</evidence>
<dbReference type="SUPFAM" id="SSF49785">
    <property type="entry name" value="Galactose-binding domain-like"/>
    <property type="match status" value="1"/>
</dbReference>
<dbReference type="InterPro" id="IPR041447">
    <property type="entry name" value="Mannosidase_ig"/>
</dbReference>
<comment type="similarity">
    <text evidence="4">Belongs to the glycosyl hydrolase 2 family. Beta-mannosidase A subfamily.</text>
</comment>
<dbReference type="HOGENOM" id="CLU_005015_3_0_1"/>
<dbReference type="SUPFAM" id="SSF49303">
    <property type="entry name" value="beta-Galactosidase/glucuronidase domain"/>
    <property type="match status" value="1"/>
</dbReference>
<keyword evidence="13" id="KW-0326">Glycosidase</keyword>
<evidence type="ECO:0000256" key="11">
    <source>
        <dbReference type="ARBA" id="ARBA00023180"/>
    </source>
</evidence>
<dbReference type="Pfam" id="PF00703">
    <property type="entry name" value="Glyco_hydro_2"/>
    <property type="match status" value="1"/>
</dbReference>
<feature type="domain" description="Beta-mannosidase Ig-fold" evidence="17">
    <location>
        <begin position="856"/>
        <end position="934"/>
    </location>
</feature>